<keyword evidence="3" id="KW-0677">Repeat</keyword>
<dbReference type="GO" id="GO:0005516">
    <property type="term" value="F:calmodulin binding"/>
    <property type="evidence" value="ECO:0007669"/>
    <property type="project" value="UniProtKB-KW"/>
</dbReference>
<dbReference type="SMART" id="SM00015">
    <property type="entry name" value="IQ"/>
    <property type="match status" value="6"/>
</dbReference>
<comment type="subcellular location">
    <subcellularLocation>
        <location evidence="1">Cytoplasm</location>
    </subcellularLocation>
</comment>
<keyword evidence="4" id="KW-0112">Calmodulin-binding</keyword>
<organism evidence="7 8">
    <name type="scientific">Lagenidium giganteum</name>
    <dbReference type="NCBI Taxonomy" id="4803"/>
    <lineage>
        <taxon>Eukaryota</taxon>
        <taxon>Sar</taxon>
        <taxon>Stramenopiles</taxon>
        <taxon>Oomycota</taxon>
        <taxon>Peronosporomycetes</taxon>
        <taxon>Pythiales</taxon>
        <taxon>Pythiaceae</taxon>
    </lineage>
</organism>
<feature type="region of interest" description="Disordered" evidence="5">
    <location>
        <begin position="1"/>
        <end position="216"/>
    </location>
</feature>
<accession>A0AAV2YDK5</accession>
<evidence type="ECO:0000259" key="6">
    <source>
        <dbReference type="PROSITE" id="PS50021"/>
    </source>
</evidence>
<dbReference type="PROSITE" id="PS50096">
    <property type="entry name" value="IQ"/>
    <property type="match status" value="1"/>
</dbReference>
<comment type="caution">
    <text evidence="7">The sequence shown here is derived from an EMBL/GenBank/DDBJ whole genome shotgun (WGS) entry which is preliminary data.</text>
</comment>
<evidence type="ECO:0000256" key="3">
    <source>
        <dbReference type="ARBA" id="ARBA00022737"/>
    </source>
</evidence>
<evidence type="ECO:0000313" key="7">
    <source>
        <dbReference type="EMBL" id="DAZ93395.1"/>
    </source>
</evidence>
<protein>
    <recommendedName>
        <fullName evidence="6">Calponin-homology (CH) domain-containing protein</fullName>
    </recommendedName>
</protein>
<dbReference type="GO" id="GO:0000922">
    <property type="term" value="C:spindle pole"/>
    <property type="evidence" value="ECO:0007669"/>
    <property type="project" value="TreeGrafter"/>
</dbReference>
<keyword evidence="2" id="KW-0963">Cytoplasm</keyword>
<feature type="compositionally biased region" description="Low complexity" evidence="5">
    <location>
        <begin position="88"/>
        <end position="103"/>
    </location>
</feature>
<sequence>MSATATTPSPSPSPSPSPLRPMIDTGGTTDVHADAPWPRRRVRQRQRQRRRSSGGTASSSSSLTSRSTLHDTSAHADSAFSPRKAPRTSTITSSSSSSAASTILGQADDGVRTIAAAVPTRGGDSTATAPAVPASVGDQEGDEKENQAPNGADHYPAVPAAAGPAAVSSPATTSTSARVLGKRKTRPLPHAMPATSACASPSGSARRVPIRQRPPAAVTKTSAIVKRLFPTNVDDPAISTTTDRTAMLIVNDLTHVARLAFGAVGVHGHHSVALAVDNPSDFGSVRVRFEGFHVVRTTPVLHEADASAITFRCDVASSVVSARSRVPIRVICENNMAARPRVPVAVEAVLTFIVNDKFRLQCNAKATLTAPSEREQPMDKAPSTTDNQTDAHGTLTKPTESASSKRGIIHGGKWAVRASSAPTFISNQTGDVEKAPMVPLKDGRGKRKETLMMDFTPPRRPKVKRHKGEQTTVAATPASAAKGAGMSGGNSHGCAGMWWKKRKILFDDNWMAKQEEGFTKWINYVLVNSAYHDLVDNVTVAEADYAEHDQHDGHALARRRQSRVLNFASLRILAQKRMELVWERAALDIYHSPAMDNVLFALQREITARKLAARDDRPVYADVGLQEDLFNLLNNYHPIWLCLGLQVVLGQAAFASENCSLRQVMAHCTKNPTTKMPRVLRRLILQRLVHDPQLATKFRLVKRLKTPLDALVNVMGSAKKSTAGKRNISGRAYFDALMENFVLKFLMVVLVLDKAVALKTEKFIHFPCLFRVGNASTSAGEGKKIIKSSAEMVSVFCRMFLSNEGRIDKHLRQLGYSVSHSQKPLDEVNLEIQNLAVDLRDGVRLAKLLEVITSSSTSPPAQGKHLSSFLRVPAVSRLQKVHNVEICLHFLQEKCGHGILHSIKSSCAIQLDDRSSFSSVREKEEEKLTELLAKDIVDGHREKTLALLWKLISCFQLQSLVDSSQLRSEIETIKNRMSFRALDFYEKQIADPASRIAVGVDKEEQVYWLLLDWCRAVAANYFVEVHNFTGSFSDGKVLCYLLHYYHPMLLCKAEILKTTSDSQEEHNNDDPEIAGFHILSTISMDQALENERSHFRLVNERVKQLGEIPVLVPEHYHSQNPPEEKMVVTFVCYLQSRLMESSKEIHAACRLKRWWRSPFLQRKLRMKKNASARIIQRFWYTSSQKRLMVRRCRKVLRSARMISSVLQAWVARKHLLHARRAVIKIQRAFRRGRTASLSSAPTLQSLKKACCVIAQAWCMFRCRQFARLWRSKELGARRTAASRVQHAWKVFKAREELSSLKKSKAIREKHAASVIQRQWLRHKAACLVLHKVRQTAGAFKITALFRLNAHQRQAEREALERFRRMLQEQEEKKCASRLVKWWRRLSMALKLDTSAQVMKNKIVAARRIQSWRRNLQQATALATYACQLKHTRQEAVRRLLRWWTKILVSRKIEAFARAQHARRVCAAQTIQAYRRHVLLVRRILTTAHQLRRSRLKATTKIQVWWTKSRRAHAVYRFARLLALRRNIAARRIQSAWKLVRCNRERAAAATRLQRWFRGRMVAARLILEAQTIKTQRFEATACIKKWWIKQRIARNIAQFAEKLHTDRCVAAKRIQLWFKALSMVFKLSQAADNMKKQRKAAAVKMCGWWVRQTLARRMEQSAKLLHAKREWAVLRIQKWVATIKAVRMINGTVQTLRAVRMIEAWFARLRLGRCLCLYADHLVAERRRSLSAAFIQQWWKRINAAQALTHRARGMHDSRVVASFCISRWWRMQRLASNLSEVASIMKEKMLQSTLRIQTWWKIQRQATNLLNAAITMKRARAHAAARIQVWWRAVCFASKCMRTAAAIRVKRQAAASRLTKWLKNYQLARRVAITAALMKKERHEAALRLVQWWCRSRYAQKLARTAQRMHHQRQSAASTISRWWRQVRMAQQCAETAKVMKQRVRMASLIAKWWKRSRIACGIHAVAMSMKVARAGAVTGIARWWRRTALASKLILAASVMEDERRSMNMAKRSKAASSIQFAWRRFASYRHERVRHKAAQVVQTWLRRLQKQKHVARARSIIARWLRCHVIPKHRKFTHERRAVKRVQAWWRGTAVRMRPRSPEVARRCKKIAAMTLVSSSSPSTQSNDMVTACGTPTTRVAPPQQQPLTLGARLEMALHVLMHGKRLHEMLFACHTIEMCTRYSRECCWKCVHLKIPNTIFAAIRGLNRSRPHVELLHQLLLVLRNLTAYQTKELKSSSGSPSKVSVAISVVRTHHDIMEDVRAVDALLDLLHIHRDSQQVFVLSAKVLKFYLTTLGRQVKTASNASVPTTHPAVEPWHDAYKRLHGLHELLTRKAAFFAAAQVATSASMRKRQVAATPTKLSQKMNPKQACALTTKLLRHFEP</sequence>
<dbReference type="InterPro" id="IPR051185">
    <property type="entry name" value="ASPM"/>
</dbReference>
<dbReference type="PANTHER" id="PTHR22706:SF1">
    <property type="entry name" value="ASSEMBLY FACTOR FOR SPINDLE MICROTUBULES"/>
    <property type="match status" value="1"/>
</dbReference>
<gene>
    <name evidence="7" type="ORF">N0F65_009714</name>
</gene>
<dbReference type="GO" id="GO:0051295">
    <property type="term" value="P:establishment of meiotic spindle localization"/>
    <property type="evidence" value="ECO:0007669"/>
    <property type="project" value="TreeGrafter"/>
</dbReference>
<reference evidence="7" key="1">
    <citation type="submission" date="2022-11" db="EMBL/GenBank/DDBJ databases">
        <authorList>
            <person name="Morgan W.R."/>
            <person name="Tartar A."/>
        </authorList>
    </citation>
    <scope>NUCLEOTIDE SEQUENCE</scope>
    <source>
        <strain evidence="7">ARSEF 373</strain>
    </source>
</reference>
<feature type="domain" description="Calponin-homology (CH)" evidence="6">
    <location>
        <begin position="1004"/>
        <end position="1139"/>
    </location>
</feature>
<dbReference type="Pfam" id="PF00307">
    <property type="entry name" value="CH"/>
    <property type="match status" value="1"/>
</dbReference>
<dbReference type="GO" id="GO:0000278">
    <property type="term" value="P:mitotic cell cycle"/>
    <property type="evidence" value="ECO:0007669"/>
    <property type="project" value="TreeGrafter"/>
</dbReference>
<evidence type="ECO:0000256" key="5">
    <source>
        <dbReference type="SAM" id="MobiDB-lite"/>
    </source>
</evidence>
<feature type="region of interest" description="Disordered" evidence="5">
    <location>
        <begin position="368"/>
        <end position="407"/>
    </location>
</feature>
<dbReference type="Proteomes" id="UP001146120">
    <property type="component" value="Unassembled WGS sequence"/>
</dbReference>
<keyword evidence="8" id="KW-1185">Reference proteome</keyword>
<dbReference type="InterPro" id="IPR036872">
    <property type="entry name" value="CH_dom_sf"/>
</dbReference>
<proteinExistence type="predicted"/>
<dbReference type="SUPFAM" id="SSF47576">
    <property type="entry name" value="Calponin-homology domain, CH-domain"/>
    <property type="match status" value="1"/>
</dbReference>
<evidence type="ECO:0000256" key="1">
    <source>
        <dbReference type="ARBA" id="ARBA00004496"/>
    </source>
</evidence>
<feature type="compositionally biased region" description="Low complexity" evidence="5">
    <location>
        <begin position="156"/>
        <end position="177"/>
    </location>
</feature>
<feature type="domain" description="Calponin-homology (CH)" evidence="6">
    <location>
        <begin position="801"/>
        <end position="956"/>
    </location>
</feature>
<dbReference type="EMBL" id="DAKRPA010000319">
    <property type="protein sequence ID" value="DAZ93395.1"/>
    <property type="molecule type" value="Genomic_DNA"/>
</dbReference>
<dbReference type="InterPro" id="IPR001715">
    <property type="entry name" value="CH_dom"/>
</dbReference>
<dbReference type="PANTHER" id="PTHR22706">
    <property type="entry name" value="ASSEMBLY FACTOR FOR SPINDLE MICROTUBULES"/>
    <property type="match status" value="1"/>
</dbReference>
<feature type="compositionally biased region" description="Low complexity" evidence="5">
    <location>
        <begin position="53"/>
        <end position="67"/>
    </location>
</feature>
<dbReference type="CDD" id="cd21223">
    <property type="entry name" value="CH_ASPM_rpt1"/>
    <property type="match status" value="1"/>
</dbReference>
<feature type="compositionally biased region" description="Basic residues" evidence="5">
    <location>
        <begin position="38"/>
        <end position="52"/>
    </location>
</feature>
<dbReference type="InterPro" id="IPR000048">
    <property type="entry name" value="IQ_motif_EF-hand-BS"/>
</dbReference>
<dbReference type="CDD" id="cd21224">
    <property type="entry name" value="CH_ASPM_rpt2"/>
    <property type="match status" value="1"/>
</dbReference>
<feature type="compositionally biased region" description="Pro residues" evidence="5">
    <location>
        <begin position="9"/>
        <end position="19"/>
    </location>
</feature>
<feature type="compositionally biased region" description="Polar residues" evidence="5">
    <location>
        <begin position="382"/>
        <end position="404"/>
    </location>
</feature>
<dbReference type="GO" id="GO:0005737">
    <property type="term" value="C:cytoplasm"/>
    <property type="evidence" value="ECO:0007669"/>
    <property type="project" value="UniProtKB-SubCell"/>
</dbReference>
<evidence type="ECO:0000256" key="2">
    <source>
        <dbReference type="ARBA" id="ARBA00022490"/>
    </source>
</evidence>
<dbReference type="PROSITE" id="PS50021">
    <property type="entry name" value="CH"/>
    <property type="match status" value="2"/>
</dbReference>
<dbReference type="Gene3D" id="1.10.418.10">
    <property type="entry name" value="Calponin-like domain"/>
    <property type="match status" value="2"/>
</dbReference>
<evidence type="ECO:0000313" key="8">
    <source>
        <dbReference type="Proteomes" id="UP001146120"/>
    </source>
</evidence>
<name>A0AAV2YDK5_9STRA</name>
<evidence type="ECO:0000256" key="4">
    <source>
        <dbReference type="ARBA" id="ARBA00022860"/>
    </source>
</evidence>
<dbReference type="GO" id="GO:0007051">
    <property type="term" value="P:spindle organization"/>
    <property type="evidence" value="ECO:0007669"/>
    <property type="project" value="TreeGrafter"/>
</dbReference>
<reference evidence="7" key="2">
    <citation type="journal article" date="2023" name="Microbiol Resour">
        <title>Decontamination and Annotation of the Draft Genome Sequence of the Oomycete Lagenidium giganteum ARSEF 373.</title>
        <authorList>
            <person name="Morgan W.R."/>
            <person name="Tartar A."/>
        </authorList>
    </citation>
    <scope>NUCLEOTIDE SEQUENCE</scope>
    <source>
        <strain evidence="7">ARSEF 373</strain>
    </source>
</reference>